<evidence type="ECO:0000313" key="1">
    <source>
        <dbReference type="EMBL" id="KAI3825583.1"/>
    </source>
</evidence>
<reference evidence="2" key="1">
    <citation type="journal article" date="2022" name="Mol. Ecol. Resour.">
        <title>The genomes of chicory, endive, great burdock and yacon provide insights into Asteraceae palaeo-polyploidization history and plant inulin production.</title>
        <authorList>
            <person name="Fan W."/>
            <person name="Wang S."/>
            <person name="Wang H."/>
            <person name="Wang A."/>
            <person name="Jiang F."/>
            <person name="Liu H."/>
            <person name="Zhao H."/>
            <person name="Xu D."/>
            <person name="Zhang Y."/>
        </authorList>
    </citation>
    <scope>NUCLEOTIDE SEQUENCE [LARGE SCALE GENOMIC DNA]</scope>
    <source>
        <strain evidence="2">cv. Yunnan</strain>
    </source>
</reference>
<gene>
    <name evidence="1" type="ORF">L1987_07074</name>
</gene>
<accession>A0ACB9JZX0</accession>
<dbReference type="EMBL" id="CM042019">
    <property type="protein sequence ID" value="KAI3825583.1"/>
    <property type="molecule type" value="Genomic_DNA"/>
</dbReference>
<organism evidence="1 2">
    <name type="scientific">Smallanthus sonchifolius</name>
    <dbReference type="NCBI Taxonomy" id="185202"/>
    <lineage>
        <taxon>Eukaryota</taxon>
        <taxon>Viridiplantae</taxon>
        <taxon>Streptophyta</taxon>
        <taxon>Embryophyta</taxon>
        <taxon>Tracheophyta</taxon>
        <taxon>Spermatophyta</taxon>
        <taxon>Magnoliopsida</taxon>
        <taxon>eudicotyledons</taxon>
        <taxon>Gunneridae</taxon>
        <taxon>Pentapetalae</taxon>
        <taxon>asterids</taxon>
        <taxon>campanulids</taxon>
        <taxon>Asterales</taxon>
        <taxon>Asteraceae</taxon>
        <taxon>Asteroideae</taxon>
        <taxon>Heliantheae alliance</taxon>
        <taxon>Millerieae</taxon>
        <taxon>Smallanthus</taxon>
    </lineage>
</organism>
<keyword evidence="2" id="KW-1185">Reference proteome</keyword>
<comment type="caution">
    <text evidence="1">The sequence shown here is derived from an EMBL/GenBank/DDBJ whole genome shotgun (WGS) entry which is preliminary data.</text>
</comment>
<protein>
    <submittedName>
        <fullName evidence="1">Uncharacterized protein</fullName>
    </submittedName>
</protein>
<proteinExistence type="predicted"/>
<evidence type="ECO:0000313" key="2">
    <source>
        <dbReference type="Proteomes" id="UP001056120"/>
    </source>
</evidence>
<sequence length="92" mass="10299">MLNTLVIGVDNAFGTIQSGEGVGNLGKSHVFLMFIPILGIDEDVIDEDDNEMIKVRFTHMVYEVHEYRGCIGQSEGHDHEFVMTIPSSECRL</sequence>
<dbReference type="Proteomes" id="UP001056120">
    <property type="component" value="Linkage Group LG02"/>
</dbReference>
<reference evidence="1 2" key="2">
    <citation type="journal article" date="2022" name="Mol. Ecol. Resour.">
        <title>The genomes of chicory, endive, great burdock and yacon provide insights into Asteraceae paleo-polyploidization history and plant inulin production.</title>
        <authorList>
            <person name="Fan W."/>
            <person name="Wang S."/>
            <person name="Wang H."/>
            <person name="Wang A."/>
            <person name="Jiang F."/>
            <person name="Liu H."/>
            <person name="Zhao H."/>
            <person name="Xu D."/>
            <person name="Zhang Y."/>
        </authorList>
    </citation>
    <scope>NUCLEOTIDE SEQUENCE [LARGE SCALE GENOMIC DNA]</scope>
    <source>
        <strain evidence="2">cv. Yunnan</strain>
        <tissue evidence="1">Leaves</tissue>
    </source>
</reference>
<name>A0ACB9JZX0_9ASTR</name>